<comment type="caution">
    <text evidence="8">The sequence shown here is derived from an EMBL/GenBank/DDBJ whole genome shotgun (WGS) entry which is preliminary data.</text>
</comment>
<dbReference type="InterPro" id="IPR036915">
    <property type="entry name" value="Cyclin-like_sf"/>
</dbReference>
<name>A0A8H7QVD6_9FUNG</name>
<evidence type="ECO:0000256" key="4">
    <source>
        <dbReference type="RuleBase" id="RU000383"/>
    </source>
</evidence>
<dbReference type="InterPro" id="IPR046965">
    <property type="entry name" value="Cyclin_A/B-like"/>
</dbReference>
<dbReference type="GO" id="GO:0051301">
    <property type="term" value="P:cell division"/>
    <property type="evidence" value="ECO:0007669"/>
    <property type="project" value="UniProtKB-KW"/>
</dbReference>
<dbReference type="FunFam" id="1.10.472.10:FF:000001">
    <property type="entry name" value="G2/mitotic-specific cyclin"/>
    <property type="match status" value="1"/>
</dbReference>
<evidence type="ECO:0000259" key="7">
    <source>
        <dbReference type="SMART" id="SM01332"/>
    </source>
</evidence>
<gene>
    <name evidence="8" type="ORF">INT47_011569</name>
</gene>
<feature type="compositionally biased region" description="Basic and acidic residues" evidence="5">
    <location>
        <begin position="94"/>
        <end position="105"/>
    </location>
</feature>
<proteinExistence type="inferred from homology"/>
<feature type="region of interest" description="Disordered" evidence="5">
    <location>
        <begin position="81"/>
        <end position="113"/>
    </location>
</feature>
<keyword evidence="9" id="KW-1185">Reference proteome</keyword>
<dbReference type="AlphaFoldDB" id="A0A8H7QVD6"/>
<evidence type="ECO:0000259" key="6">
    <source>
        <dbReference type="SMART" id="SM00385"/>
    </source>
</evidence>
<dbReference type="SMART" id="SM01332">
    <property type="entry name" value="Cyclin_C"/>
    <property type="match status" value="1"/>
</dbReference>
<dbReference type="OrthoDB" id="5590282at2759"/>
<dbReference type="Proteomes" id="UP000603453">
    <property type="component" value="Unassembled WGS sequence"/>
</dbReference>
<dbReference type="GO" id="GO:0044772">
    <property type="term" value="P:mitotic cell cycle phase transition"/>
    <property type="evidence" value="ECO:0007669"/>
    <property type="project" value="InterPro"/>
</dbReference>
<dbReference type="SUPFAM" id="SSF47954">
    <property type="entry name" value="Cyclin-like"/>
    <property type="match status" value="2"/>
</dbReference>
<dbReference type="InterPro" id="IPR039361">
    <property type="entry name" value="Cyclin"/>
</dbReference>
<evidence type="ECO:0008006" key="10">
    <source>
        <dbReference type="Google" id="ProtNLM"/>
    </source>
</evidence>
<dbReference type="InterPro" id="IPR004367">
    <property type="entry name" value="Cyclin_C-dom"/>
</dbReference>
<keyword evidence="2 4" id="KW-0195">Cyclin</keyword>
<dbReference type="PIRSF" id="PIRSF001771">
    <property type="entry name" value="Cyclin_A_B_D_E"/>
    <property type="match status" value="1"/>
</dbReference>
<evidence type="ECO:0000256" key="3">
    <source>
        <dbReference type="ARBA" id="ARBA00023306"/>
    </source>
</evidence>
<evidence type="ECO:0000256" key="2">
    <source>
        <dbReference type="ARBA" id="ARBA00023127"/>
    </source>
</evidence>
<evidence type="ECO:0000256" key="5">
    <source>
        <dbReference type="SAM" id="MobiDB-lite"/>
    </source>
</evidence>
<dbReference type="Pfam" id="PF02984">
    <property type="entry name" value="Cyclin_C"/>
    <property type="match status" value="1"/>
</dbReference>
<dbReference type="GO" id="GO:0016538">
    <property type="term" value="F:cyclin-dependent protein serine/threonine kinase regulator activity"/>
    <property type="evidence" value="ECO:0007669"/>
    <property type="project" value="InterPro"/>
</dbReference>
<dbReference type="InterPro" id="IPR006671">
    <property type="entry name" value="Cyclin_N"/>
</dbReference>
<feature type="domain" description="Cyclin-like" evidence="6">
    <location>
        <begin position="285"/>
        <end position="369"/>
    </location>
</feature>
<feature type="domain" description="Cyclin-like" evidence="6">
    <location>
        <begin position="382"/>
        <end position="464"/>
    </location>
</feature>
<dbReference type="PROSITE" id="PS00292">
    <property type="entry name" value="CYCLINS"/>
    <property type="match status" value="1"/>
</dbReference>
<comment type="similarity">
    <text evidence="4">Belongs to the cyclin family.</text>
</comment>
<protein>
    <recommendedName>
        <fullName evidence="10">G2/mitotic-specific cyclin-B3</fullName>
    </recommendedName>
</protein>
<keyword evidence="3" id="KW-0131">Cell cycle</keyword>
<sequence length="502" mass="57454">MNTQAENIRRTLDVSKGENAVMRNESSFLKEERLGGSQTQYVKSFAAVNAKKGLGLSQQGLSQQGLSQGLLQQGYEARKGLSDNSNKVMNKASKAPEKAVEKEEAASVPIEDTQESLKEEFFKDNQTRYKNDEPELEGFRDIVPILPIKVPQHLRHLYIKKPVFNTKSTSGTKRPNEESQPEAEKKLRSTEPTMFRPDAPALNLKLNEETLNLNKEQETRAKLAMLQTTQTLKEHQWNDPMLVAEYAGEIFGYLYDAEPKCMADPSYAMISQHEVTWKMRSVLVDWVIEIHCLFNLLPETLFLAVNIIDRFLSQRTVVLGKLQLVGITSLFIAAKFEEMISPTMLDFLHMTDNAVKDDELIKAERFILQVLDFRLCYPNPVNFLRRVCTDELKCDVHTRTLANYFMEISCVDHKFIGIRPSKIAAASLWLSKKMLAKGKWNSNFSKLAGYTPEDLKPTVEAMLDFLSQPLTHDAFFKKWSSSRLSKASIFVRDWVNRYYINE</sequence>
<dbReference type="PANTHER" id="PTHR10177">
    <property type="entry name" value="CYCLINS"/>
    <property type="match status" value="1"/>
</dbReference>
<dbReference type="EMBL" id="JAEPRD010000096">
    <property type="protein sequence ID" value="KAG2199457.1"/>
    <property type="molecule type" value="Genomic_DNA"/>
</dbReference>
<dbReference type="Pfam" id="PF00134">
    <property type="entry name" value="Cyclin_N"/>
    <property type="match status" value="1"/>
</dbReference>
<feature type="domain" description="Cyclin C-terminal" evidence="7">
    <location>
        <begin position="378"/>
        <end position="493"/>
    </location>
</feature>
<reference evidence="8" key="1">
    <citation type="submission" date="2020-12" db="EMBL/GenBank/DDBJ databases">
        <title>Metabolic potential, ecology and presence of endohyphal bacteria is reflected in genomic diversity of Mucoromycotina.</title>
        <authorList>
            <person name="Muszewska A."/>
            <person name="Okrasinska A."/>
            <person name="Steczkiewicz K."/>
            <person name="Drgas O."/>
            <person name="Orlowska M."/>
            <person name="Perlinska-Lenart U."/>
            <person name="Aleksandrzak-Piekarczyk T."/>
            <person name="Szatraj K."/>
            <person name="Zielenkiewicz U."/>
            <person name="Pilsyk S."/>
            <person name="Malc E."/>
            <person name="Mieczkowski P."/>
            <person name="Kruszewska J.S."/>
            <person name="Biernat P."/>
            <person name="Pawlowska J."/>
        </authorList>
    </citation>
    <scope>NUCLEOTIDE SEQUENCE</scope>
    <source>
        <strain evidence="8">WA0000017839</strain>
    </source>
</reference>
<dbReference type="Gene3D" id="1.10.472.10">
    <property type="entry name" value="Cyclin-like"/>
    <property type="match status" value="2"/>
</dbReference>
<accession>A0A8H7QVD6</accession>
<dbReference type="CDD" id="cd20512">
    <property type="entry name" value="CYCLIN_CLBs_yeast_rpt2"/>
    <property type="match status" value="1"/>
</dbReference>
<feature type="compositionally biased region" description="Basic and acidic residues" evidence="5">
    <location>
        <begin position="174"/>
        <end position="189"/>
    </location>
</feature>
<evidence type="ECO:0000313" key="9">
    <source>
        <dbReference type="Proteomes" id="UP000603453"/>
    </source>
</evidence>
<dbReference type="InterPro" id="IPR048258">
    <property type="entry name" value="Cyclins_cyclin-box"/>
</dbReference>
<keyword evidence="1" id="KW-0132">Cell division</keyword>
<evidence type="ECO:0000256" key="1">
    <source>
        <dbReference type="ARBA" id="ARBA00022618"/>
    </source>
</evidence>
<organism evidence="8 9">
    <name type="scientific">Mucor saturninus</name>
    <dbReference type="NCBI Taxonomy" id="64648"/>
    <lineage>
        <taxon>Eukaryota</taxon>
        <taxon>Fungi</taxon>
        <taxon>Fungi incertae sedis</taxon>
        <taxon>Mucoromycota</taxon>
        <taxon>Mucoromycotina</taxon>
        <taxon>Mucoromycetes</taxon>
        <taxon>Mucorales</taxon>
        <taxon>Mucorineae</taxon>
        <taxon>Mucoraceae</taxon>
        <taxon>Mucor</taxon>
    </lineage>
</organism>
<dbReference type="SMART" id="SM00385">
    <property type="entry name" value="CYCLIN"/>
    <property type="match status" value="2"/>
</dbReference>
<evidence type="ECO:0000313" key="8">
    <source>
        <dbReference type="EMBL" id="KAG2199457.1"/>
    </source>
</evidence>
<feature type="region of interest" description="Disordered" evidence="5">
    <location>
        <begin position="166"/>
        <end position="189"/>
    </location>
</feature>
<dbReference type="InterPro" id="IPR013763">
    <property type="entry name" value="Cyclin-like_dom"/>
</dbReference>